<proteinExistence type="predicted"/>
<dbReference type="Proteomes" id="UP000030001">
    <property type="component" value="Unassembled WGS sequence"/>
</dbReference>
<protein>
    <submittedName>
        <fullName evidence="1">Uncharacterized protein</fullName>
    </submittedName>
</protein>
<accession>A0A099YAW6</accession>
<reference evidence="1 2" key="1">
    <citation type="submission" date="2014-09" db="EMBL/GenBank/DDBJ databases">
        <title>Lactobacillus mucosae CRL573 Genome Sequencing.</title>
        <authorList>
            <person name="Bleckwedel J."/>
            <person name="Teran L.C."/>
            <person name="Bonacina J."/>
            <person name="Saavedra L."/>
            <person name="Mozzi F.B."/>
            <person name="Raya R.R."/>
        </authorList>
    </citation>
    <scope>NUCLEOTIDE SEQUENCE [LARGE SCALE GENOMIC DNA]</scope>
    <source>
        <strain evidence="1 2">CRL573</strain>
    </source>
</reference>
<name>A0A099YAW6_LIMMU</name>
<evidence type="ECO:0000313" key="2">
    <source>
        <dbReference type="Proteomes" id="UP000030001"/>
    </source>
</evidence>
<gene>
    <name evidence="1" type="ORF">LX03_01555</name>
</gene>
<dbReference type="EMBL" id="JROC01000022">
    <property type="protein sequence ID" value="KGL67429.1"/>
    <property type="molecule type" value="Genomic_DNA"/>
</dbReference>
<dbReference type="AlphaFoldDB" id="A0A099YAW6"/>
<sequence length="78" mass="8886">MLGDPNSIYNDFYLLIHEFLEKVGNGLFSADNMQDFLHIRTAIADITGGPQLKQRTLNRQRETALIFHQLPAAKVDGW</sequence>
<evidence type="ECO:0000313" key="1">
    <source>
        <dbReference type="EMBL" id="KGL67429.1"/>
    </source>
</evidence>
<comment type="caution">
    <text evidence="1">The sequence shown here is derived from an EMBL/GenBank/DDBJ whole genome shotgun (WGS) entry which is preliminary data.</text>
</comment>
<organism evidence="1 2">
    <name type="scientific">Limosilactobacillus mucosae</name>
    <name type="common">Lactobacillus mucosae</name>
    <dbReference type="NCBI Taxonomy" id="97478"/>
    <lineage>
        <taxon>Bacteria</taxon>
        <taxon>Bacillati</taxon>
        <taxon>Bacillota</taxon>
        <taxon>Bacilli</taxon>
        <taxon>Lactobacillales</taxon>
        <taxon>Lactobacillaceae</taxon>
        <taxon>Limosilactobacillus</taxon>
    </lineage>
</organism>